<sequence length="386" mass="42146">MSQTLTAVWDSLRRSLCAEAASTARSGGRAGARATMPDPVDATRQPADSLLPSELWTVVLGLAGSTPQARFVCARVCRQWRCIVMADRRCQKQPQYVGAQVCRLRLARDAIDRDDQRLFEWAVVDATDSHLEDGVLCALWRRIAEHDALGCAAVLRIVGHWPFPCAVVGCHCATDPPTTAVINATGRGYKCTQVDCGRLALVMTAVRSRSVRVLSLFLAWDVSHPHRWVDDAVRHSLGCGHEDVLELLWANGIAPHIPRSALSPSDDPWLNVAAISDKPASLAWIFDHIESDGYARGRALILSAQHGTNNTLGWLCQRQHFYGFGVALAAAALAGRVRTIAVMETYAPGARFYAEAHATTLGDLIRESKCYSKLDARGKALLADFL</sequence>
<protein>
    <recommendedName>
        <fullName evidence="3">F-box incomplete domain containing protein</fullName>
    </recommendedName>
</protein>
<organism evidence="1 2">
    <name type="scientific">Pandoravirus salinus</name>
    <dbReference type="NCBI Taxonomy" id="1349410"/>
    <lineage>
        <taxon>Viruses</taxon>
        <taxon>Pandoravirus</taxon>
    </lineage>
</organism>
<keyword evidence="2" id="KW-1185">Reference proteome</keyword>
<evidence type="ECO:0000313" key="2">
    <source>
        <dbReference type="Proteomes" id="UP000204584"/>
    </source>
</evidence>
<reference evidence="1 2" key="1">
    <citation type="journal article" date="2013" name="Science">
        <title>Pandoraviruses: amoeba viruses with genomes up to 2.5 Mb reaching that of parasitic eukaryotes.</title>
        <authorList>
            <person name="Philippe N."/>
            <person name="Legendre M."/>
            <person name="Doutre G."/>
            <person name="Coute Y."/>
            <person name="Poirot O."/>
            <person name="Lescot M."/>
            <person name="Arslan D."/>
            <person name="Seltzer V."/>
            <person name="Bertaux L."/>
            <person name="Bruley C."/>
            <person name="Garin J."/>
            <person name="Claverie J.M."/>
            <person name="Abergel C."/>
        </authorList>
    </citation>
    <scope>NUCLEOTIDE SEQUENCE [LARGE SCALE GENOMIC DNA]</scope>
</reference>
<dbReference type="InterPro" id="IPR036047">
    <property type="entry name" value="F-box-like_dom_sf"/>
</dbReference>
<dbReference type="Proteomes" id="UP000204584">
    <property type="component" value="Segment"/>
</dbReference>
<evidence type="ECO:0000313" key="1">
    <source>
        <dbReference type="EMBL" id="AGO85138.1"/>
    </source>
</evidence>
<dbReference type="GeneID" id="16606925"/>
<dbReference type="KEGG" id="vg:16606925"/>
<accession>S4VXP6</accession>
<dbReference type="SUPFAM" id="SSF81383">
    <property type="entry name" value="F-box domain"/>
    <property type="match status" value="1"/>
</dbReference>
<evidence type="ECO:0008006" key="3">
    <source>
        <dbReference type="Google" id="ProtNLM"/>
    </source>
</evidence>
<gene>
    <name evidence="1" type="ORF">psal_cds_977</name>
</gene>
<proteinExistence type="predicted"/>
<dbReference type="RefSeq" id="YP_008438212.1">
    <property type="nucleotide sequence ID" value="NC_022098.1"/>
</dbReference>
<dbReference type="EMBL" id="KC977571">
    <property type="protein sequence ID" value="AGO85138.1"/>
    <property type="molecule type" value="Genomic_DNA"/>
</dbReference>
<name>S4VXP6_9VIRU</name>